<keyword evidence="2" id="KW-0269">Exonuclease</keyword>
<dbReference type="Gene3D" id="3.60.10.10">
    <property type="entry name" value="Endonuclease/exonuclease/phosphatase"/>
    <property type="match status" value="1"/>
</dbReference>
<keyword evidence="2" id="KW-0540">Nuclease</keyword>
<evidence type="ECO:0000313" key="3">
    <source>
        <dbReference type="Proteomes" id="UP000520814"/>
    </source>
</evidence>
<dbReference type="GO" id="GO:0000175">
    <property type="term" value="F:3'-5'-RNA exonuclease activity"/>
    <property type="evidence" value="ECO:0007669"/>
    <property type="project" value="TreeGrafter"/>
</dbReference>
<dbReference type="Pfam" id="PF03372">
    <property type="entry name" value="Exo_endo_phos"/>
    <property type="match status" value="1"/>
</dbReference>
<accession>A0A7W9SPK0</accession>
<dbReference type="RefSeq" id="WP_184195397.1">
    <property type="nucleotide sequence ID" value="NZ_JACHGW010000002.1"/>
</dbReference>
<keyword evidence="3" id="KW-1185">Reference proteome</keyword>
<dbReference type="Proteomes" id="UP000520814">
    <property type="component" value="Unassembled WGS sequence"/>
</dbReference>
<name>A0A7W9SPK0_ARMRO</name>
<dbReference type="SUPFAM" id="SSF56219">
    <property type="entry name" value="DNase I-like"/>
    <property type="match status" value="1"/>
</dbReference>
<dbReference type="PANTHER" id="PTHR12121:SF36">
    <property type="entry name" value="ENDONUCLEASE_EXONUCLEASE_PHOSPHATASE DOMAIN-CONTAINING PROTEIN"/>
    <property type="match status" value="1"/>
</dbReference>
<sequence>MALTVMTLNLLYAGAVNPAGSWEARLPLVLEVIRQGAGVIALQEATPPQLHDLRHALPEFSVVEGPESGHSRLPRVFQRGKGPRHGEHCAILYRTDDFTASAGSAFWLSHTPDSPGSILRGTWLPRVVNWTQLQVKATGRSFTIYNAHLDFLPWAPLRSAKILRRMLDSHWDGSLQILLGDFNAAPRSAAYKHLGAELTQTPYPPLVDAWEVAQERVGPEKTYHGGTGRLRWMGRLDRVLFRPQQRPDAVIRVTTLTHHRGNIYPSDHYPLLVEFAEDTDVKA</sequence>
<dbReference type="EMBL" id="JACHGW010000002">
    <property type="protein sequence ID" value="MBB6050441.1"/>
    <property type="molecule type" value="Genomic_DNA"/>
</dbReference>
<dbReference type="AlphaFoldDB" id="A0A7W9SPK0"/>
<keyword evidence="2" id="KW-0255">Endonuclease</keyword>
<dbReference type="GO" id="GO:0004519">
    <property type="term" value="F:endonuclease activity"/>
    <property type="evidence" value="ECO:0007669"/>
    <property type="project" value="UniProtKB-KW"/>
</dbReference>
<organism evidence="2 3">
    <name type="scientific">Armatimonas rosea</name>
    <dbReference type="NCBI Taxonomy" id="685828"/>
    <lineage>
        <taxon>Bacteria</taxon>
        <taxon>Bacillati</taxon>
        <taxon>Armatimonadota</taxon>
        <taxon>Armatimonadia</taxon>
        <taxon>Armatimonadales</taxon>
        <taxon>Armatimonadaceae</taxon>
        <taxon>Armatimonas</taxon>
    </lineage>
</organism>
<gene>
    <name evidence="2" type="ORF">HNQ39_002232</name>
</gene>
<feature type="domain" description="Endonuclease/exonuclease/phosphatase" evidence="1">
    <location>
        <begin position="7"/>
        <end position="268"/>
    </location>
</feature>
<protein>
    <submittedName>
        <fullName evidence="2">Endonuclease/exonuclease/phosphatase family metal-dependent hydrolase</fullName>
    </submittedName>
</protein>
<reference evidence="2 3" key="1">
    <citation type="submission" date="2020-08" db="EMBL/GenBank/DDBJ databases">
        <title>Genomic Encyclopedia of Type Strains, Phase IV (KMG-IV): sequencing the most valuable type-strain genomes for metagenomic binning, comparative biology and taxonomic classification.</title>
        <authorList>
            <person name="Goeker M."/>
        </authorList>
    </citation>
    <scope>NUCLEOTIDE SEQUENCE [LARGE SCALE GENOMIC DNA]</scope>
    <source>
        <strain evidence="2 3">DSM 23562</strain>
    </source>
</reference>
<evidence type="ECO:0000313" key="2">
    <source>
        <dbReference type="EMBL" id="MBB6050441.1"/>
    </source>
</evidence>
<comment type="caution">
    <text evidence="2">The sequence shown here is derived from an EMBL/GenBank/DDBJ whole genome shotgun (WGS) entry which is preliminary data.</text>
</comment>
<dbReference type="InterPro" id="IPR036691">
    <property type="entry name" value="Endo/exonu/phosph_ase_sf"/>
</dbReference>
<keyword evidence="2" id="KW-0378">Hydrolase</keyword>
<dbReference type="InterPro" id="IPR050410">
    <property type="entry name" value="CCR4/nocturin_mRNA_transcr"/>
</dbReference>
<dbReference type="PANTHER" id="PTHR12121">
    <property type="entry name" value="CARBON CATABOLITE REPRESSOR PROTEIN 4"/>
    <property type="match status" value="1"/>
</dbReference>
<dbReference type="InterPro" id="IPR005135">
    <property type="entry name" value="Endo/exonuclease/phosphatase"/>
</dbReference>
<evidence type="ECO:0000259" key="1">
    <source>
        <dbReference type="Pfam" id="PF03372"/>
    </source>
</evidence>
<proteinExistence type="predicted"/>